<evidence type="ECO:0000313" key="3">
    <source>
        <dbReference type="EMBL" id="MFD0923242.1"/>
    </source>
</evidence>
<evidence type="ECO:0000256" key="1">
    <source>
        <dbReference type="SAM" id="MobiDB-lite"/>
    </source>
</evidence>
<protein>
    <submittedName>
        <fullName evidence="3">Uncharacterized protein</fullName>
    </submittedName>
</protein>
<keyword evidence="4" id="KW-1185">Reference proteome</keyword>
<gene>
    <name evidence="3" type="ORF">ACFQ16_26155</name>
</gene>
<feature type="transmembrane region" description="Helical" evidence="2">
    <location>
        <begin position="6"/>
        <end position="28"/>
    </location>
</feature>
<organism evidence="3 4">
    <name type="scientific">Saccharopolyspora rosea</name>
    <dbReference type="NCBI Taxonomy" id="524884"/>
    <lineage>
        <taxon>Bacteria</taxon>
        <taxon>Bacillati</taxon>
        <taxon>Actinomycetota</taxon>
        <taxon>Actinomycetes</taxon>
        <taxon>Pseudonocardiales</taxon>
        <taxon>Pseudonocardiaceae</taxon>
        <taxon>Saccharopolyspora</taxon>
    </lineage>
</organism>
<name>A0ABW3FZC8_9PSEU</name>
<evidence type="ECO:0000256" key="2">
    <source>
        <dbReference type="SAM" id="Phobius"/>
    </source>
</evidence>
<sequence>MGFPAQAQAALISAVTAAAVTLFVEYLAKPGLEARKDRILDTHRARRETAAQLLNLLASLPNLYGLSWSNPISWATGKAALQSVTEACDRLSENLPRYEFSLPKRQRRVAGEAIRAIATYTLPLHANVMLYEKTGILDQEREQGVDKLPMGTFVEGLIYNATYETARAYTALMLTRRRPLKYHLQLRRLAEGAPPLPGSPTSGEPEATAPAKPPSPESDIRNSER</sequence>
<keyword evidence="2" id="KW-0812">Transmembrane</keyword>
<accession>A0ABW3FZC8</accession>
<dbReference type="EMBL" id="JBHTIW010000030">
    <property type="protein sequence ID" value="MFD0923242.1"/>
    <property type="molecule type" value="Genomic_DNA"/>
</dbReference>
<dbReference type="RefSeq" id="WP_345601278.1">
    <property type="nucleotide sequence ID" value="NZ_BAABLT010000032.1"/>
</dbReference>
<feature type="region of interest" description="Disordered" evidence="1">
    <location>
        <begin position="191"/>
        <end position="225"/>
    </location>
</feature>
<dbReference type="Proteomes" id="UP001597018">
    <property type="component" value="Unassembled WGS sequence"/>
</dbReference>
<reference evidence="4" key="1">
    <citation type="journal article" date="2019" name="Int. J. Syst. Evol. Microbiol.">
        <title>The Global Catalogue of Microorganisms (GCM) 10K type strain sequencing project: providing services to taxonomists for standard genome sequencing and annotation.</title>
        <authorList>
            <consortium name="The Broad Institute Genomics Platform"/>
            <consortium name="The Broad Institute Genome Sequencing Center for Infectious Disease"/>
            <person name="Wu L."/>
            <person name="Ma J."/>
        </authorList>
    </citation>
    <scope>NUCLEOTIDE SEQUENCE [LARGE SCALE GENOMIC DNA]</scope>
    <source>
        <strain evidence="4">CCUG 56401</strain>
    </source>
</reference>
<keyword evidence="2" id="KW-1133">Transmembrane helix</keyword>
<keyword evidence="2" id="KW-0472">Membrane</keyword>
<proteinExistence type="predicted"/>
<comment type="caution">
    <text evidence="3">The sequence shown here is derived from an EMBL/GenBank/DDBJ whole genome shotgun (WGS) entry which is preliminary data.</text>
</comment>
<evidence type="ECO:0000313" key="4">
    <source>
        <dbReference type="Proteomes" id="UP001597018"/>
    </source>
</evidence>